<evidence type="ECO:0000256" key="11">
    <source>
        <dbReference type="NCBIfam" id="TIGR00260"/>
    </source>
</evidence>
<dbReference type="SUPFAM" id="SSF53686">
    <property type="entry name" value="Tryptophan synthase beta subunit-like PLP-dependent enzymes"/>
    <property type="match status" value="1"/>
</dbReference>
<evidence type="ECO:0000256" key="3">
    <source>
        <dbReference type="ARBA" id="ARBA00005517"/>
    </source>
</evidence>
<dbReference type="OrthoDB" id="9763107at2"/>
<dbReference type="GO" id="GO:0009088">
    <property type="term" value="P:threonine biosynthetic process"/>
    <property type="evidence" value="ECO:0007669"/>
    <property type="project" value="UniProtKB-UniRule"/>
</dbReference>
<dbReference type="InterPro" id="IPR036052">
    <property type="entry name" value="TrpB-like_PALP_sf"/>
</dbReference>
<dbReference type="PANTHER" id="PTHR42690:SF1">
    <property type="entry name" value="THREONINE SYNTHASE-LIKE 2"/>
    <property type="match status" value="1"/>
</dbReference>
<keyword evidence="8 12" id="KW-0663">Pyridoxal phosphate</keyword>
<evidence type="ECO:0000256" key="9">
    <source>
        <dbReference type="ARBA" id="ARBA00023239"/>
    </source>
</evidence>
<dbReference type="InterPro" id="IPR037158">
    <property type="entry name" value="Thr_synth_N_sf"/>
</dbReference>
<keyword evidence="16" id="KW-1185">Reference proteome</keyword>
<evidence type="ECO:0000256" key="8">
    <source>
        <dbReference type="ARBA" id="ARBA00022898"/>
    </source>
</evidence>
<comment type="pathway">
    <text evidence="2">Amino-acid biosynthesis; L-threonine biosynthesis; L-threonine from L-aspartate: step 5/5.</text>
</comment>
<dbReference type="Gene3D" id="3.40.50.1100">
    <property type="match status" value="2"/>
</dbReference>
<evidence type="ECO:0000256" key="5">
    <source>
        <dbReference type="ARBA" id="ARBA00018679"/>
    </source>
</evidence>
<evidence type="ECO:0000259" key="13">
    <source>
        <dbReference type="Pfam" id="PF00291"/>
    </source>
</evidence>
<dbReference type="STRING" id="1176587.A8C56_03925"/>
<evidence type="ECO:0000313" key="16">
    <source>
        <dbReference type="Proteomes" id="UP000077667"/>
    </source>
</evidence>
<dbReference type="EC" id="4.2.3.1" evidence="4 11"/>
<dbReference type="InterPro" id="IPR051166">
    <property type="entry name" value="Threonine_Synthase"/>
</dbReference>
<dbReference type="AlphaFoldDB" id="A0A1A9I111"/>
<feature type="modified residue" description="N6-(pyridoxal phosphate)lysine" evidence="12">
    <location>
        <position position="107"/>
    </location>
</feature>
<reference evidence="15 16" key="1">
    <citation type="submission" date="2016-05" db="EMBL/GenBank/DDBJ databases">
        <title>Niabella ginsenosidivorans BS26 whole genome sequencing.</title>
        <authorList>
            <person name="Im W.T."/>
            <person name="Siddiqi M.Z."/>
        </authorList>
    </citation>
    <scope>NUCLEOTIDE SEQUENCE [LARGE SCALE GENOMIC DNA]</scope>
    <source>
        <strain evidence="15 16">BS26</strain>
    </source>
</reference>
<comment type="cofactor">
    <cofactor evidence="1 12">
        <name>pyridoxal 5'-phosphate</name>
        <dbReference type="ChEBI" id="CHEBI:597326"/>
    </cofactor>
</comment>
<dbReference type="UniPathway" id="UPA00050">
    <property type="reaction ID" value="UER00065"/>
</dbReference>
<evidence type="ECO:0000256" key="7">
    <source>
        <dbReference type="ARBA" id="ARBA00022697"/>
    </source>
</evidence>
<keyword evidence="9" id="KW-0456">Lyase</keyword>
<comment type="catalytic activity">
    <reaction evidence="10">
        <text>O-phospho-L-homoserine + H2O = L-threonine + phosphate</text>
        <dbReference type="Rhea" id="RHEA:10840"/>
        <dbReference type="ChEBI" id="CHEBI:15377"/>
        <dbReference type="ChEBI" id="CHEBI:43474"/>
        <dbReference type="ChEBI" id="CHEBI:57590"/>
        <dbReference type="ChEBI" id="CHEBI:57926"/>
        <dbReference type="EC" id="4.2.3.1"/>
    </reaction>
</comment>
<dbReference type="PANTHER" id="PTHR42690">
    <property type="entry name" value="THREONINE SYNTHASE FAMILY MEMBER"/>
    <property type="match status" value="1"/>
</dbReference>
<comment type="similarity">
    <text evidence="3">Belongs to the threonine synthase family.</text>
</comment>
<evidence type="ECO:0000256" key="12">
    <source>
        <dbReference type="PIRSR" id="PIRSR604450-51"/>
    </source>
</evidence>
<evidence type="ECO:0000256" key="10">
    <source>
        <dbReference type="ARBA" id="ARBA00049144"/>
    </source>
</evidence>
<dbReference type="InterPro" id="IPR004450">
    <property type="entry name" value="Thr_synthase-like"/>
</dbReference>
<accession>A0A1A9I111</accession>
<evidence type="ECO:0000256" key="2">
    <source>
        <dbReference type="ARBA" id="ARBA00004979"/>
    </source>
</evidence>
<dbReference type="GO" id="GO:0004795">
    <property type="term" value="F:threonine synthase activity"/>
    <property type="evidence" value="ECO:0007669"/>
    <property type="project" value="UniProtKB-UniRule"/>
</dbReference>
<dbReference type="Gene3D" id="3.90.1380.10">
    <property type="entry name" value="Threonine synthase, N-terminal domain"/>
    <property type="match status" value="1"/>
</dbReference>
<proteinExistence type="inferred from homology"/>
<evidence type="ECO:0000256" key="6">
    <source>
        <dbReference type="ARBA" id="ARBA00022605"/>
    </source>
</evidence>
<dbReference type="PROSITE" id="PS00165">
    <property type="entry name" value="DEHYDRATASE_SER_THR"/>
    <property type="match status" value="1"/>
</dbReference>
<dbReference type="NCBIfam" id="TIGR00260">
    <property type="entry name" value="thrC"/>
    <property type="match status" value="1"/>
</dbReference>
<organism evidence="15 16">
    <name type="scientific">Niabella ginsenosidivorans</name>
    <dbReference type="NCBI Taxonomy" id="1176587"/>
    <lineage>
        <taxon>Bacteria</taxon>
        <taxon>Pseudomonadati</taxon>
        <taxon>Bacteroidota</taxon>
        <taxon>Chitinophagia</taxon>
        <taxon>Chitinophagales</taxon>
        <taxon>Chitinophagaceae</taxon>
        <taxon>Niabella</taxon>
    </lineage>
</organism>
<keyword evidence="6" id="KW-0028">Amino-acid biosynthesis</keyword>
<dbReference type="GO" id="GO:0030170">
    <property type="term" value="F:pyridoxal phosphate binding"/>
    <property type="evidence" value="ECO:0007669"/>
    <property type="project" value="InterPro"/>
</dbReference>
<name>A0A1A9I111_9BACT</name>
<keyword evidence="7" id="KW-0791">Threonine biosynthesis</keyword>
<dbReference type="EMBL" id="CP015772">
    <property type="protein sequence ID" value="ANH80244.1"/>
    <property type="molecule type" value="Genomic_DNA"/>
</dbReference>
<evidence type="ECO:0000259" key="14">
    <source>
        <dbReference type="Pfam" id="PF14821"/>
    </source>
</evidence>
<dbReference type="Proteomes" id="UP000077667">
    <property type="component" value="Chromosome"/>
</dbReference>
<evidence type="ECO:0000256" key="4">
    <source>
        <dbReference type="ARBA" id="ARBA00013028"/>
    </source>
</evidence>
<dbReference type="KEGG" id="nia:A8C56_03925"/>
<evidence type="ECO:0000256" key="1">
    <source>
        <dbReference type="ARBA" id="ARBA00001933"/>
    </source>
</evidence>
<dbReference type="InterPro" id="IPR000634">
    <property type="entry name" value="Ser/Thr_deHydtase_PyrdxlP-BS"/>
</dbReference>
<protein>
    <recommendedName>
        <fullName evidence="5 11">Threonine synthase</fullName>
        <ecNumber evidence="4 11">4.2.3.1</ecNumber>
    </recommendedName>
</protein>
<dbReference type="RefSeq" id="WP_067752329.1">
    <property type="nucleotide sequence ID" value="NZ_CP015772.1"/>
</dbReference>
<dbReference type="InterPro" id="IPR029144">
    <property type="entry name" value="Thr_synth_N"/>
</dbReference>
<evidence type="ECO:0000313" key="15">
    <source>
        <dbReference type="EMBL" id="ANH80244.1"/>
    </source>
</evidence>
<dbReference type="Pfam" id="PF00291">
    <property type="entry name" value="PALP"/>
    <property type="match status" value="1"/>
</dbReference>
<sequence length="432" mass="47529">MNYYSLNHQSPNVNFKEAAIRGQAPDKGLYFPEYLPQVDATLVQNIESLPEAEIVFRVIQPYVGGTLPDEVLFRIVSETVNFPFPLVPVTESIASLELFHGPTLAFKDVGARFMSRCLGYFLKDEKKKVTVLVATSGDTGGAVASGFYGVEGVEVIILYPKGRVSPVQEQQLTALGKNITALEVEGSFDDCQSMVKLAFMDELINAKHLLTSANSINVARWLPQQFYYFFAYKQWSDKTNPPVVTVPSGNFGNICAGLLAKATGLPLGPFIAACNANDIVPEFLQTAHWQPRKAVATLSNAMDVGDPSNFVRILQLFDRQLAQLKEHLSAESVSDAETLATIKDVFERTGYLLDPHGAVAFHALENYQVQHPHSKGFILETAHPVKFPDAVKQATGTDIAIPEVVSTLMQQPKKAVAMQPDFAAFKEYLLSR</sequence>
<feature type="domain" description="Tryptophan synthase beta chain-like PALP" evidence="13">
    <location>
        <begin position="96"/>
        <end position="368"/>
    </location>
</feature>
<gene>
    <name evidence="15" type="ORF">A8C56_03925</name>
</gene>
<dbReference type="Pfam" id="PF14821">
    <property type="entry name" value="Thr_synth_N"/>
    <property type="match status" value="1"/>
</dbReference>
<feature type="domain" description="Threonine synthase N-terminal" evidence="14">
    <location>
        <begin position="2"/>
        <end position="78"/>
    </location>
</feature>
<dbReference type="InterPro" id="IPR001926">
    <property type="entry name" value="TrpB-like_PALP"/>
</dbReference>